<reference evidence="3" key="1">
    <citation type="journal article" date="2019" name="Int. J. Syst. Evol. Microbiol.">
        <title>The Global Catalogue of Microorganisms (GCM) 10K type strain sequencing project: providing services to taxonomists for standard genome sequencing and annotation.</title>
        <authorList>
            <consortium name="The Broad Institute Genomics Platform"/>
            <consortium name="The Broad Institute Genome Sequencing Center for Infectious Disease"/>
            <person name="Wu L."/>
            <person name="Ma J."/>
        </authorList>
    </citation>
    <scope>NUCLEOTIDE SEQUENCE [LARGE SCALE GENOMIC DNA]</scope>
    <source>
        <strain evidence="3">CGMCC 4.7289</strain>
    </source>
</reference>
<evidence type="ECO:0000313" key="3">
    <source>
        <dbReference type="Proteomes" id="UP001595816"/>
    </source>
</evidence>
<sequence>MSISEEMLESMRAQARRLDDRLSQMSGALDGLQERIQAVEVTAESRDGLVRATVGSDGHLRDLVLDARIYHTADSARLARTIVETTEVASREARERVKEICAPYVDGETLDDYASGDFDAAMRRFRQRMPFLAE</sequence>
<dbReference type="SUPFAM" id="SSF82607">
    <property type="entry name" value="YbaB-like"/>
    <property type="match status" value="1"/>
</dbReference>
<dbReference type="InterPro" id="IPR004401">
    <property type="entry name" value="YbaB/EbfC"/>
</dbReference>
<comment type="caution">
    <text evidence="2">The sequence shown here is derived from an EMBL/GenBank/DDBJ whole genome shotgun (WGS) entry which is preliminary data.</text>
</comment>
<evidence type="ECO:0000256" key="1">
    <source>
        <dbReference type="SAM" id="Coils"/>
    </source>
</evidence>
<protein>
    <submittedName>
        <fullName evidence="2">YbaB/EbfC family nucleoid-associated protein</fullName>
    </submittedName>
</protein>
<dbReference type="Proteomes" id="UP001595816">
    <property type="component" value="Unassembled WGS sequence"/>
</dbReference>
<gene>
    <name evidence="2" type="ORF">ACFOZ4_11620</name>
</gene>
<dbReference type="InterPro" id="IPR036894">
    <property type="entry name" value="YbaB-like_sf"/>
</dbReference>
<dbReference type="Gene3D" id="3.30.1310.10">
    <property type="entry name" value="Nucleoid-associated protein YbaB-like domain"/>
    <property type="match status" value="1"/>
</dbReference>
<name>A0ABV8LJX6_9ACTN</name>
<dbReference type="Pfam" id="PF02575">
    <property type="entry name" value="YbaB_DNA_bd"/>
    <property type="match status" value="1"/>
</dbReference>
<evidence type="ECO:0000313" key="2">
    <source>
        <dbReference type="EMBL" id="MFC4131251.1"/>
    </source>
</evidence>
<accession>A0ABV8LJX6</accession>
<organism evidence="2 3">
    <name type="scientific">Hamadaea flava</name>
    <dbReference type="NCBI Taxonomy" id="1742688"/>
    <lineage>
        <taxon>Bacteria</taxon>
        <taxon>Bacillati</taxon>
        <taxon>Actinomycetota</taxon>
        <taxon>Actinomycetes</taxon>
        <taxon>Micromonosporales</taxon>
        <taxon>Micromonosporaceae</taxon>
        <taxon>Hamadaea</taxon>
    </lineage>
</organism>
<keyword evidence="1" id="KW-0175">Coiled coil</keyword>
<keyword evidence="3" id="KW-1185">Reference proteome</keyword>
<feature type="coiled-coil region" evidence="1">
    <location>
        <begin position="1"/>
        <end position="35"/>
    </location>
</feature>
<proteinExistence type="predicted"/>
<dbReference type="EMBL" id="JBHSAY010000006">
    <property type="protein sequence ID" value="MFC4131251.1"/>
    <property type="molecule type" value="Genomic_DNA"/>
</dbReference>
<dbReference type="RefSeq" id="WP_253754608.1">
    <property type="nucleotide sequence ID" value="NZ_JAMZDZ010000001.1"/>
</dbReference>